<dbReference type="STRING" id="1137799.GZ78_20730"/>
<protein>
    <submittedName>
        <fullName evidence="1">Thioredoxin</fullName>
    </submittedName>
</protein>
<reference evidence="1 2" key="1">
    <citation type="submission" date="2014-06" db="EMBL/GenBank/DDBJ databases">
        <title>Whole Genome Sequences of Three Symbiotic Endozoicomonas Bacteria.</title>
        <authorList>
            <person name="Neave M.J."/>
            <person name="Apprill A."/>
            <person name="Voolstra C.R."/>
        </authorList>
    </citation>
    <scope>NUCLEOTIDE SEQUENCE [LARGE SCALE GENOMIC DNA]</scope>
    <source>
        <strain evidence="1 2">DSM 25634</strain>
    </source>
</reference>
<gene>
    <name evidence="1" type="ORF">GZ78_20730</name>
</gene>
<dbReference type="RefSeq" id="WP_034839715.1">
    <property type="nucleotide sequence ID" value="NZ_JOKH01000005.1"/>
</dbReference>
<dbReference type="EMBL" id="JOKH01000005">
    <property type="protein sequence ID" value="KEQ16313.1"/>
    <property type="molecule type" value="Genomic_DNA"/>
</dbReference>
<dbReference type="SUPFAM" id="SSF52833">
    <property type="entry name" value="Thioredoxin-like"/>
    <property type="match status" value="1"/>
</dbReference>
<dbReference type="eggNOG" id="COG3531">
    <property type="taxonomic scope" value="Bacteria"/>
</dbReference>
<proteinExistence type="predicted"/>
<organism evidence="1 2">
    <name type="scientific">Endozoicomonas numazuensis</name>
    <dbReference type="NCBI Taxonomy" id="1137799"/>
    <lineage>
        <taxon>Bacteria</taxon>
        <taxon>Pseudomonadati</taxon>
        <taxon>Pseudomonadota</taxon>
        <taxon>Gammaproteobacteria</taxon>
        <taxon>Oceanospirillales</taxon>
        <taxon>Endozoicomonadaceae</taxon>
        <taxon>Endozoicomonas</taxon>
    </lineage>
</organism>
<accession>A0A081NCZ0</accession>
<dbReference type="Proteomes" id="UP000028073">
    <property type="component" value="Unassembled WGS sequence"/>
</dbReference>
<dbReference type="InterPro" id="IPR036249">
    <property type="entry name" value="Thioredoxin-like_sf"/>
</dbReference>
<keyword evidence="2" id="KW-1185">Reference proteome</keyword>
<dbReference type="PANTHER" id="PTHR13887">
    <property type="entry name" value="GLUTATHIONE S-TRANSFERASE KAPPA"/>
    <property type="match status" value="1"/>
</dbReference>
<evidence type="ECO:0000313" key="1">
    <source>
        <dbReference type="EMBL" id="KEQ16313.1"/>
    </source>
</evidence>
<dbReference type="AlphaFoldDB" id="A0A081NCZ0"/>
<evidence type="ECO:0000313" key="2">
    <source>
        <dbReference type="Proteomes" id="UP000028073"/>
    </source>
</evidence>
<name>A0A081NCZ0_9GAMM</name>
<dbReference type="OrthoDB" id="9813770at2"/>
<dbReference type="CDD" id="cd03025">
    <property type="entry name" value="DsbA_FrnE_like"/>
    <property type="match status" value="1"/>
</dbReference>
<sequence length="203" mass="23229">MNARLIYLHDPMCSWCWGFKPTWEKVKTSLPEGISYTNILGGLAPDSNEPMPDELRQMIRSTWQTIHQQLGTPFNFDFWEECEPRRSTYPACRAVLAAAEQGAEEAMILAIQEGYYLNAQNPSDEEVLVRFAEALGLNIPKFREHLQSSLINTHLMEHIQIYQQLPARGFPSLVLLKDDQAIPLALNYQSSEKILAEINDHIQ</sequence>
<dbReference type="Pfam" id="PF13743">
    <property type="entry name" value="Thioredoxin_5"/>
    <property type="match status" value="1"/>
</dbReference>
<dbReference type="PANTHER" id="PTHR13887:SF54">
    <property type="entry name" value="DSBA FAMILY PROTEIN"/>
    <property type="match status" value="1"/>
</dbReference>
<dbReference type="Gene3D" id="3.40.30.10">
    <property type="entry name" value="Glutaredoxin"/>
    <property type="match status" value="1"/>
</dbReference>
<comment type="caution">
    <text evidence="1">The sequence shown here is derived from an EMBL/GenBank/DDBJ whole genome shotgun (WGS) entry which is preliminary data.</text>
</comment>